<feature type="compositionally biased region" description="Acidic residues" evidence="1">
    <location>
        <begin position="33"/>
        <end position="60"/>
    </location>
</feature>
<dbReference type="HOGENOM" id="CLU_1758769_0_0_1"/>
<name>M2YLS5_DOTSN</name>
<dbReference type="EMBL" id="KB446540">
    <property type="protein sequence ID" value="EME42956.1"/>
    <property type="molecule type" value="Genomic_DNA"/>
</dbReference>
<dbReference type="Proteomes" id="UP000016933">
    <property type="component" value="Unassembled WGS sequence"/>
</dbReference>
<accession>M2YLS5</accession>
<dbReference type="AlphaFoldDB" id="M2YLS5"/>
<reference evidence="3" key="1">
    <citation type="journal article" date="2012" name="PLoS Genet.">
        <title>The genomes of the fungal plant pathogens Cladosporium fulvum and Dothistroma septosporum reveal adaptation to different hosts and lifestyles but also signatures of common ancestry.</title>
        <authorList>
            <person name="de Wit P.J.G.M."/>
            <person name="van der Burgt A."/>
            <person name="Oekmen B."/>
            <person name="Stergiopoulos I."/>
            <person name="Abd-Elsalam K.A."/>
            <person name="Aerts A.L."/>
            <person name="Bahkali A.H."/>
            <person name="Beenen H.G."/>
            <person name="Chettri P."/>
            <person name="Cox M.P."/>
            <person name="Datema E."/>
            <person name="de Vries R.P."/>
            <person name="Dhillon B."/>
            <person name="Ganley A.R."/>
            <person name="Griffiths S.A."/>
            <person name="Guo Y."/>
            <person name="Hamelin R.C."/>
            <person name="Henrissat B."/>
            <person name="Kabir M.S."/>
            <person name="Jashni M.K."/>
            <person name="Kema G."/>
            <person name="Klaubauf S."/>
            <person name="Lapidus A."/>
            <person name="Levasseur A."/>
            <person name="Lindquist E."/>
            <person name="Mehrabi R."/>
            <person name="Ohm R.A."/>
            <person name="Owen T.J."/>
            <person name="Salamov A."/>
            <person name="Schwelm A."/>
            <person name="Schijlen E."/>
            <person name="Sun H."/>
            <person name="van den Burg H.A."/>
            <person name="van Ham R.C.H.J."/>
            <person name="Zhang S."/>
            <person name="Goodwin S.B."/>
            <person name="Grigoriev I.V."/>
            <person name="Collemare J."/>
            <person name="Bradshaw R.E."/>
        </authorList>
    </citation>
    <scope>NUCLEOTIDE SEQUENCE [LARGE SCALE GENOMIC DNA]</scope>
    <source>
        <strain evidence="3">NZE10 / CBS 128990</strain>
    </source>
</reference>
<evidence type="ECO:0000256" key="1">
    <source>
        <dbReference type="SAM" id="MobiDB-lite"/>
    </source>
</evidence>
<keyword evidence="3" id="KW-1185">Reference proteome</keyword>
<reference evidence="2 3" key="2">
    <citation type="journal article" date="2012" name="PLoS Pathog.">
        <title>Diverse lifestyles and strategies of plant pathogenesis encoded in the genomes of eighteen Dothideomycetes fungi.</title>
        <authorList>
            <person name="Ohm R.A."/>
            <person name="Feau N."/>
            <person name="Henrissat B."/>
            <person name="Schoch C.L."/>
            <person name="Horwitz B.A."/>
            <person name="Barry K.W."/>
            <person name="Condon B.J."/>
            <person name="Copeland A.C."/>
            <person name="Dhillon B."/>
            <person name="Glaser F."/>
            <person name="Hesse C.N."/>
            <person name="Kosti I."/>
            <person name="LaButti K."/>
            <person name="Lindquist E.A."/>
            <person name="Lucas S."/>
            <person name="Salamov A.A."/>
            <person name="Bradshaw R.E."/>
            <person name="Ciuffetti L."/>
            <person name="Hamelin R.C."/>
            <person name="Kema G.H.J."/>
            <person name="Lawrence C."/>
            <person name="Scott J.A."/>
            <person name="Spatafora J.W."/>
            <person name="Turgeon B.G."/>
            <person name="de Wit P.J.G.M."/>
            <person name="Zhong S."/>
            <person name="Goodwin S.B."/>
            <person name="Grigoriev I.V."/>
        </authorList>
    </citation>
    <scope>NUCLEOTIDE SEQUENCE [LARGE SCALE GENOMIC DNA]</scope>
    <source>
        <strain evidence="3">NZE10 / CBS 128990</strain>
    </source>
</reference>
<evidence type="ECO:0000313" key="2">
    <source>
        <dbReference type="EMBL" id="EME42956.1"/>
    </source>
</evidence>
<evidence type="ECO:0000313" key="3">
    <source>
        <dbReference type="Proteomes" id="UP000016933"/>
    </source>
</evidence>
<sequence length="148" mass="17070">MPSTNYNAGNPLPVRERPDLHPEWIWAILPLENEIDNDSESEEGVDYPSSDEETEDEYDSQDDRHPEEEYDSDEDSDDNTDSEDDDDPNYDGSTLCFYTMHCAYLEYSDTAHCDSGCRARNCPAHQGSRPAEKERVEIFKQCQVDFKD</sequence>
<feature type="compositionally biased region" description="Acidic residues" evidence="1">
    <location>
        <begin position="68"/>
        <end position="89"/>
    </location>
</feature>
<feature type="region of interest" description="Disordered" evidence="1">
    <location>
        <begin position="32"/>
        <end position="90"/>
    </location>
</feature>
<organism evidence="2 3">
    <name type="scientific">Dothistroma septosporum (strain NZE10 / CBS 128990)</name>
    <name type="common">Red band needle blight fungus</name>
    <name type="synonym">Mycosphaerella pini</name>
    <dbReference type="NCBI Taxonomy" id="675120"/>
    <lineage>
        <taxon>Eukaryota</taxon>
        <taxon>Fungi</taxon>
        <taxon>Dikarya</taxon>
        <taxon>Ascomycota</taxon>
        <taxon>Pezizomycotina</taxon>
        <taxon>Dothideomycetes</taxon>
        <taxon>Dothideomycetidae</taxon>
        <taxon>Mycosphaerellales</taxon>
        <taxon>Mycosphaerellaceae</taxon>
        <taxon>Dothistroma</taxon>
    </lineage>
</organism>
<proteinExistence type="predicted"/>
<protein>
    <submittedName>
        <fullName evidence="2">Uncharacterized protein</fullName>
    </submittedName>
</protein>
<gene>
    <name evidence="2" type="ORF">DOTSEDRAFT_24953</name>
</gene>